<accession>G7V663</accession>
<dbReference type="InterPro" id="IPR027417">
    <property type="entry name" value="P-loop_NTPase"/>
</dbReference>
<evidence type="ECO:0000259" key="13">
    <source>
        <dbReference type="PROSITE" id="PS51199"/>
    </source>
</evidence>
<dbReference type="FunFam" id="1.10.860.10:FF:000001">
    <property type="entry name" value="Replicative DNA helicase"/>
    <property type="match status" value="1"/>
</dbReference>
<evidence type="ECO:0000313" key="14">
    <source>
        <dbReference type="EMBL" id="AER67050.1"/>
    </source>
</evidence>
<keyword evidence="8 12" id="KW-0238">DNA-binding</keyword>
<dbReference type="PANTHER" id="PTHR30153">
    <property type="entry name" value="REPLICATIVE DNA HELICASE DNAB"/>
    <property type="match status" value="1"/>
</dbReference>
<dbReference type="HOGENOM" id="CLU_005373_0_1_0"/>
<comment type="catalytic activity">
    <reaction evidence="10 12">
        <text>ATP + H2O = ADP + phosphate + H(+)</text>
        <dbReference type="Rhea" id="RHEA:13065"/>
        <dbReference type="ChEBI" id="CHEBI:15377"/>
        <dbReference type="ChEBI" id="CHEBI:15378"/>
        <dbReference type="ChEBI" id="CHEBI:30616"/>
        <dbReference type="ChEBI" id="CHEBI:43474"/>
        <dbReference type="ChEBI" id="CHEBI:456216"/>
        <dbReference type="EC" id="5.6.2.3"/>
    </reaction>
</comment>
<dbReference type="GO" id="GO:0003677">
    <property type="term" value="F:DNA binding"/>
    <property type="evidence" value="ECO:0007669"/>
    <property type="project" value="UniProtKB-UniRule"/>
</dbReference>
<keyword evidence="3 12" id="KW-0235">DNA replication</keyword>
<dbReference type="GO" id="GO:0016887">
    <property type="term" value="F:ATP hydrolysis activity"/>
    <property type="evidence" value="ECO:0007669"/>
    <property type="project" value="RHEA"/>
</dbReference>
<evidence type="ECO:0000313" key="15">
    <source>
        <dbReference type="Proteomes" id="UP000005868"/>
    </source>
</evidence>
<feature type="domain" description="SF4 helicase" evidence="13">
    <location>
        <begin position="180"/>
        <end position="450"/>
    </location>
</feature>
<dbReference type="EMBL" id="CP003096">
    <property type="protein sequence ID" value="AER67050.1"/>
    <property type="molecule type" value="Genomic_DNA"/>
</dbReference>
<evidence type="ECO:0000256" key="11">
    <source>
        <dbReference type="NCBIfam" id="TIGR00665"/>
    </source>
</evidence>
<evidence type="ECO:0000256" key="4">
    <source>
        <dbReference type="ARBA" id="ARBA00022741"/>
    </source>
</evidence>
<dbReference type="InterPro" id="IPR016136">
    <property type="entry name" value="DNA_helicase_N/primase_C"/>
</dbReference>
<evidence type="ECO:0000256" key="3">
    <source>
        <dbReference type="ARBA" id="ARBA00022705"/>
    </source>
</evidence>
<keyword evidence="4 12" id="KW-0547">Nucleotide-binding</keyword>
<evidence type="ECO:0000256" key="1">
    <source>
        <dbReference type="ARBA" id="ARBA00008428"/>
    </source>
</evidence>
<evidence type="ECO:0000256" key="6">
    <source>
        <dbReference type="ARBA" id="ARBA00022806"/>
    </source>
</evidence>
<evidence type="ECO:0000256" key="10">
    <source>
        <dbReference type="ARBA" id="ARBA00048954"/>
    </source>
</evidence>
<reference evidence="14 15" key="2">
    <citation type="journal article" date="2012" name="Stand. Genomic Sci.">
        <title>Genome sequence of the moderately thermophilic, amino-acid-degrading and sulfur-reducing bacterium Thermovirga lienii type strain (Cas60314(T)).</title>
        <authorList>
            <person name="Goker M."/>
            <person name="Saunders E."/>
            <person name="Lapidus A."/>
            <person name="Nolan M."/>
            <person name="Lucas S."/>
            <person name="Hammon N."/>
            <person name="Deshpande S."/>
            <person name="Cheng J.F."/>
            <person name="Han C."/>
            <person name="Tapia R."/>
            <person name="Goodwin L.A."/>
            <person name="Pitluck S."/>
            <person name="Liolios K."/>
            <person name="Mavromatis K."/>
            <person name="Pagani I."/>
            <person name="Ivanova N."/>
            <person name="Mikhailova N."/>
            <person name="Pati A."/>
            <person name="Chen A."/>
            <person name="Palaniappan K."/>
            <person name="Land M."/>
            <person name="Chang Y.J."/>
            <person name="Jeffries C.D."/>
            <person name="Brambilla E.M."/>
            <person name="Rohde M."/>
            <person name="Spring S."/>
            <person name="Detter J.C."/>
            <person name="Woyke T."/>
            <person name="Bristow J."/>
            <person name="Eisen J.A."/>
            <person name="Markowitz V."/>
            <person name="Hugenholtz P."/>
            <person name="Kyrpides N.C."/>
            <person name="Klenk H.P."/>
        </authorList>
    </citation>
    <scope>NUCLEOTIDE SEQUENCE [LARGE SCALE GENOMIC DNA]</scope>
    <source>
        <strain evidence="15">ATCC BAA-1197 / DSM 17291 / Cas60314</strain>
    </source>
</reference>
<dbReference type="NCBIfam" id="TIGR00665">
    <property type="entry name" value="DnaB"/>
    <property type="match status" value="1"/>
</dbReference>
<reference evidence="15" key="1">
    <citation type="submission" date="2011-10" db="EMBL/GenBank/DDBJ databases">
        <title>The complete genome of chromosome of Thermovirga lienii DSM 17291.</title>
        <authorList>
            <consortium name="US DOE Joint Genome Institute (JGI-PGF)"/>
            <person name="Lucas S."/>
            <person name="Copeland A."/>
            <person name="Lapidus A."/>
            <person name="Glavina del Rio T."/>
            <person name="Dalin E."/>
            <person name="Tice H."/>
            <person name="Bruce D."/>
            <person name="Goodwin L."/>
            <person name="Pitluck S."/>
            <person name="Peters L."/>
            <person name="Mikhailova N."/>
            <person name="Saunders E."/>
            <person name="Kyrpides N."/>
            <person name="Mavromatis K."/>
            <person name="Ivanova N."/>
            <person name="Last F.I."/>
            <person name="Brettin T."/>
            <person name="Detter J.C."/>
            <person name="Han C."/>
            <person name="Larimer F."/>
            <person name="Land M."/>
            <person name="Hauser L."/>
            <person name="Markowitz V."/>
            <person name="Cheng J.-F."/>
            <person name="Hugenholtz P."/>
            <person name="Woyke T."/>
            <person name="Wu D."/>
            <person name="Spring S."/>
            <person name="Schroeder M."/>
            <person name="Brambilla E.-M."/>
            <person name="Klenk H.-P."/>
            <person name="Eisen J.A."/>
        </authorList>
    </citation>
    <scope>NUCLEOTIDE SEQUENCE [LARGE SCALE GENOMIC DNA]</scope>
    <source>
        <strain evidence="15">ATCC BAA-1197 / DSM 17291 / Cas60314</strain>
    </source>
</reference>
<dbReference type="SUPFAM" id="SSF48024">
    <property type="entry name" value="N-terminal domain of DnaB helicase"/>
    <property type="match status" value="1"/>
</dbReference>
<sequence length="451" mass="50015">MSDKLFEKVPPHNLEAERAVLGDCLLDADALTLAVDSLRSDDFYDAVHRLIFEIICEMSSKSKAVDPLTVMEELSKKGLLESVGGQAFIAELVDAVPTTANVEHHIRIVKDKAVHRRLIQVGTEIAKMGYAEDKELEEILDDAERAVFEVTQSGNKAFFRKISDVLAPTFKDIEERFHSPAAKVNGVPSGFDDFERITGGFQPGSLNILAARPSMGKTAFALGIALNAAVEHSIPVLIFSLEMSAEQLVLRMLGSRARINIHDLKTGVFHENSWHDLAEAAGELSSAPIFIDDSSVLSTLELRARSRRFKSQYAKDGLGLIIVDYLQLMHLPRRIESKQQEVAEISRSLKAVARELDMPVIALSQLSRAVEQRNEKRPQLSDLRDSGAIEQDADLVILLYRPGYYEAPGSEAEDPTAEVIIAKHRNGPTGTVSLIFQKEYARFVNKAYESY</sequence>
<dbReference type="InterPro" id="IPR007693">
    <property type="entry name" value="DNA_helicase_DnaB-like_N"/>
</dbReference>
<dbReference type="GO" id="GO:0005829">
    <property type="term" value="C:cytosol"/>
    <property type="evidence" value="ECO:0007669"/>
    <property type="project" value="TreeGrafter"/>
</dbReference>
<dbReference type="GO" id="GO:0006269">
    <property type="term" value="P:DNA replication, synthesis of primer"/>
    <property type="evidence" value="ECO:0007669"/>
    <property type="project" value="UniProtKB-UniRule"/>
</dbReference>
<comment type="similarity">
    <text evidence="1 12">Belongs to the helicase family. DnaB subfamily.</text>
</comment>
<dbReference type="NCBIfam" id="NF004384">
    <property type="entry name" value="PRK05748.1"/>
    <property type="match status" value="1"/>
</dbReference>
<dbReference type="STRING" id="580340.Tlie_1320"/>
<proteinExistence type="inferred from homology"/>
<dbReference type="Gene3D" id="3.40.50.300">
    <property type="entry name" value="P-loop containing nucleotide triphosphate hydrolases"/>
    <property type="match status" value="1"/>
</dbReference>
<dbReference type="EC" id="5.6.2.3" evidence="11 12"/>
<evidence type="ECO:0000256" key="9">
    <source>
        <dbReference type="ARBA" id="ARBA00023235"/>
    </source>
</evidence>
<comment type="function">
    <text evidence="12">The main replicative DNA helicase, it participates in initiation and elongation during chromosome replication. Travels ahead of the DNA replisome, separating dsDNA into templates for DNA synthesis. A processive ATP-dependent 5'-3' DNA helicase it has DNA-dependent ATPase activity.</text>
</comment>
<dbReference type="FunFam" id="3.40.50.300:FF:000076">
    <property type="entry name" value="Replicative DNA helicase"/>
    <property type="match status" value="1"/>
</dbReference>
<keyword evidence="6 12" id="KW-0347">Helicase</keyword>
<dbReference type="PANTHER" id="PTHR30153:SF2">
    <property type="entry name" value="REPLICATIVE DNA HELICASE"/>
    <property type="match status" value="1"/>
</dbReference>
<dbReference type="SUPFAM" id="SSF52540">
    <property type="entry name" value="P-loop containing nucleoside triphosphate hydrolases"/>
    <property type="match status" value="1"/>
</dbReference>
<evidence type="ECO:0000256" key="7">
    <source>
        <dbReference type="ARBA" id="ARBA00022840"/>
    </source>
</evidence>
<dbReference type="KEGG" id="tli:Tlie_1320"/>
<dbReference type="GO" id="GO:0042802">
    <property type="term" value="F:identical protein binding"/>
    <property type="evidence" value="ECO:0007669"/>
    <property type="project" value="UniProtKB-ARBA"/>
</dbReference>
<dbReference type="Proteomes" id="UP000005868">
    <property type="component" value="Chromosome"/>
</dbReference>
<keyword evidence="2 12" id="KW-0639">Primosome</keyword>
<dbReference type="GO" id="GO:0043139">
    <property type="term" value="F:5'-3' DNA helicase activity"/>
    <property type="evidence" value="ECO:0007669"/>
    <property type="project" value="UniProtKB-EC"/>
</dbReference>
<dbReference type="CDD" id="cd00984">
    <property type="entry name" value="DnaB_C"/>
    <property type="match status" value="1"/>
</dbReference>
<keyword evidence="15" id="KW-1185">Reference proteome</keyword>
<evidence type="ECO:0000256" key="5">
    <source>
        <dbReference type="ARBA" id="ARBA00022801"/>
    </source>
</evidence>
<evidence type="ECO:0000256" key="2">
    <source>
        <dbReference type="ARBA" id="ARBA00022515"/>
    </source>
</evidence>
<evidence type="ECO:0000256" key="12">
    <source>
        <dbReference type="RuleBase" id="RU362085"/>
    </source>
</evidence>
<organism evidence="14 15">
    <name type="scientific">Thermovirga lienii (strain ATCC BAA-1197 / DSM 17291 / Cas60314)</name>
    <dbReference type="NCBI Taxonomy" id="580340"/>
    <lineage>
        <taxon>Bacteria</taxon>
        <taxon>Thermotogati</taxon>
        <taxon>Synergistota</taxon>
        <taxon>Synergistia</taxon>
        <taxon>Synergistales</taxon>
        <taxon>Thermovirgaceae</taxon>
        <taxon>Thermovirga</taxon>
    </lineage>
</organism>
<keyword evidence="9" id="KW-0413">Isomerase</keyword>
<dbReference type="GO" id="GO:0005524">
    <property type="term" value="F:ATP binding"/>
    <property type="evidence" value="ECO:0007669"/>
    <property type="project" value="UniProtKB-UniRule"/>
</dbReference>
<protein>
    <recommendedName>
        <fullName evidence="11 12">Replicative DNA helicase</fullName>
        <ecNumber evidence="11 12">5.6.2.3</ecNumber>
    </recommendedName>
</protein>
<dbReference type="InterPro" id="IPR007694">
    <property type="entry name" value="DNA_helicase_DnaB-like_C"/>
</dbReference>
<keyword evidence="5 12" id="KW-0378">Hydrolase</keyword>
<dbReference type="Pfam" id="PF00772">
    <property type="entry name" value="DnaB"/>
    <property type="match status" value="1"/>
</dbReference>
<keyword evidence="7 12" id="KW-0067">ATP-binding</keyword>
<dbReference type="OrthoDB" id="9773982at2"/>
<dbReference type="eggNOG" id="COG0305">
    <property type="taxonomic scope" value="Bacteria"/>
</dbReference>
<dbReference type="InterPro" id="IPR007692">
    <property type="entry name" value="DNA_helicase_DnaB"/>
</dbReference>
<evidence type="ECO:0000256" key="8">
    <source>
        <dbReference type="ARBA" id="ARBA00023125"/>
    </source>
</evidence>
<dbReference type="GO" id="GO:1990077">
    <property type="term" value="C:primosome complex"/>
    <property type="evidence" value="ECO:0007669"/>
    <property type="project" value="UniProtKB-UniRule"/>
</dbReference>
<dbReference type="AlphaFoldDB" id="G7V663"/>
<name>G7V663_THELD</name>
<gene>
    <name evidence="14" type="ordered locus">Tlie_1320</name>
</gene>
<dbReference type="Gene3D" id="1.10.860.10">
    <property type="entry name" value="DNAb Helicase, Chain A"/>
    <property type="match status" value="1"/>
</dbReference>
<dbReference type="PROSITE" id="PS51199">
    <property type="entry name" value="SF4_HELICASE"/>
    <property type="match status" value="1"/>
</dbReference>
<dbReference type="InterPro" id="IPR036185">
    <property type="entry name" value="DNA_heli_DnaB-like_N_sf"/>
</dbReference>
<dbReference type="Pfam" id="PF03796">
    <property type="entry name" value="DnaB_C"/>
    <property type="match status" value="1"/>
</dbReference>